<dbReference type="EMBL" id="MU276452">
    <property type="protein sequence ID" value="KAI0038620.1"/>
    <property type="molecule type" value="Genomic_DNA"/>
</dbReference>
<proteinExistence type="predicted"/>
<name>A0ACB8R3H4_9AGAM</name>
<dbReference type="Proteomes" id="UP000814033">
    <property type="component" value="Unassembled WGS sequence"/>
</dbReference>
<evidence type="ECO:0000313" key="2">
    <source>
        <dbReference type="Proteomes" id="UP000814033"/>
    </source>
</evidence>
<evidence type="ECO:0000313" key="1">
    <source>
        <dbReference type="EMBL" id="KAI0038620.1"/>
    </source>
</evidence>
<keyword evidence="2" id="KW-1185">Reference proteome</keyword>
<protein>
    <submittedName>
        <fullName evidence="1">Uncharacterized protein</fullName>
    </submittedName>
</protein>
<sequence>MTLAGFVADEGLRDILPFPRMREKELLQRNLQELRLWPWVALSDNPTNHATHQPPMDASLPPSALVADSAKPSTRAHLFHFYPCSRRASAKLRQAWTYQEALDASPRPTGR</sequence>
<comment type="caution">
    <text evidence="1">The sequence shown here is derived from an EMBL/GenBank/DDBJ whole genome shotgun (WGS) entry which is preliminary data.</text>
</comment>
<reference evidence="1" key="2">
    <citation type="journal article" date="2022" name="New Phytol.">
        <title>Evolutionary transition to the ectomycorrhizal habit in the genomes of a hyperdiverse lineage of mushroom-forming fungi.</title>
        <authorList>
            <person name="Looney B."/>
            <person name="Miyauchi S."/>
            <person name="Morin E."/>
            <person name="Drula E."/>
            <person name="Courty P.E."/>
            <person name="Kohler A."/>
            <person name="Kuo A."/>
            <person name="LaButti K."/>
            <person name="Pangilinan J."/>
            <person name="Lipzen A."/>
            <person name="Riley R."/>
            <person name="Andreopoulos W."/>
            <person name="He G."/>
            <person name="Johnson J."/>
            <person name="Nolan M."/>
            <person name="Tritt A."/>
            <person name="Barry K.W."/>
            <person name="Grigoriev I.V."/>
            <person name="Nagy L.G."/>
            <person name="Hibbett D."/>
            <person name="Henrissat B."/>
            <person name="Matheny P.B."/>
            <person name="Labbe J."/>
            <person name="Martin F.M."/>
        </authorList>
    </citation>
    <scope>NUCLEOTIDE SEQUENCE</scope>
    <source>
        <strain evidence="1">FP105234-sp</strain>
    </source>
</reference>
<gene>
    <name evidence="1" type="ORF">FA95DRAFT_1613246</name>
</gene>
<organism evidence="1 2">
    <name type="scientific">Auriscalpium vulgare</name>
    <dbReference type="NCBI Taxonomy" id="40419"/>
    <lineage>
        <taxon>Eukaryota</taxon>
        <taxon>Fungi</taxon>
        <taxon>Dikarya</taxon>
        <taxon>Basidiomycota</taxon>
        <taxon>Agaricomycotina</taxon>
        <taxon>Agaricomycetes</taxon>
        <taxon>Russulales</taxon>
        <taxon>Auriscalpiaceae</taxon>
        <taxon>Auriscalpium</taxon>
    </lineage>
</organism>
<accession>A0ACB8R3H4</accession>
<reference evidence="1" key="1">
    <citation type="submission" date="2021-02" db="EMBL/GenBank/DDBJ databases">
        <authorList>
            <consortium name="DOE Joint Genome Institute"/>
            <person name="Ahrendt S."/>
            <person name="Looney B.P."/>
            <person name="Miyauchi S."/>
            <person name="Morin E."/>
            <person name="Drula E."/>
            <person name="Courty P.E."/>
            <person name="Chicoki N."/>
            <person name="Fauchery L."/>
            <person name="Kohler A."/>
            <person name="Kuo A."/>
            <person name="Labutti K."/>
            <person name="Pangilinan J."/>
            <person name="Lipzen A."/>
            <person name="Riley R."/>
            <person name="Andreopoulos W."/>
            <person name="He G."/>
            <person name="Johnson J."/>
            <person name="Barry K.W."/>
            <person name="Grigoriev I.V."/>
            <person name="Nagy L."/>
            <person name="Hibbett D."/>
            <person name="Henrissat B."/>
            <person name="Matheny P.B."/>
            <person name="Labbe J."/>
            <person name="Martin F."/>
        </authorList>
    </citation>
    <scope>NUCLEOTIDE SEQUENCE</scope>
    <source>
        <strain evidence="1">FP105234-sp</strain>
    </source>
</reference>